<keyword evidence="2" id="KW-1185">Reference proteome</keyword>
<gene>
    <name evidence="1" type="ORF">OWV82_010039</name>
</gene>
<comment type="caution">
    <text evidence="1">The sequence shown here is derived from an EMBL/GenBank/DDBJ whole genome shotgun (WGS) entry which is preliminary data.</text>
</comment>
<evidence type="ECO:0000313" key="1">
    <source>
        <dbReference type="EMBL" id="KAJ4718347.1"/>
    </source>
</evidence>
<proteinExistence type="predicted"/>
<accession>A0ACC1Y561</accession>
<sequence>MGNNISIGLTPNSSLSSFFTLVAEEAKYIRHLEENLEALKTEFDRLIRTKEDLLNDVKIAEQQPMMRRTNQVKGWIGRVDEMETEVNNLLKDGSREVDKLCLGGLCSLDLISGYFIGKKVPKLTEEVPVIVGQQSTLEKLWGCIVEKQVRIIGVYGLGGVGKTTLLKQINNNFCTEKHNFDIVIWVVVSKEAKLEQIQDEIGKRIGRSADSWKSKSVRDKASDICNILRQKKFVLLLDDIWQRIELSELGIPLQSLNISSKILFTTRCYDVCGEMDADKIFEVKCLTENQAWNLFQEKVGTSTLEGQAGILEQATMVARECDDLPLALITIGRTMASKKTLQEWKNALRYLRTSSYQV</sequence>
<dbReference type="EMBL" id="CM051398">
    <property type="protein sequence ID" value="KAJ4718347.1"/>
    <property type="molecule type" value="Genomic_DNA"/>
</dbReference>
<protein>
    <submittedName>
        <fullName evidence="1">Disease resistance protein</fullName>
    </submittedName>
</protein>
<reference evidence="1 2" key="1">
    <citation type="journal article" date="2023" name="Science">
        <title>Complex scaffold remodeling in plant triterpene biosynthesis.</title>
        <authorList>
            <person name="De La Pena R."/>
            <person name="Hodgson H."/>
            <person name="Liu J.C."/>
            <person name="Stephenson M.J."/>
            <person name="Martin A.C."/>
            <person name="Owen C."/>
            <person name="Harkess A."/>
            <person name="Leebens-Mack J."/>
            <person name="Jimenez L.E."/>
            <person name="Osbourn A."/>
            <person name="Sattely E.S."/>
        </authorList>
    </citation>
    <scope>NUCLEOTIDE SEQUENCE [LARGE SCALE GENOMIC DNA]</scope>
    <source>
        <strain evidence="2">cv. JPN11</strain>
        <tissue evidence="1">Leaf</tissue>
    </source>
</reference>
<name>A0ACC1Y561_MELAZ</name>
<dbReference type="Proteomes" id="UP001164539">
    <property type="component" value="Chromosome 5"/>
</dbReference>
<evidence type="ECO:0000313" key="2">
    <source>
        <dbReference type="Proteomes" id="UP001164539"/>
    </source>
</evidence>
<organism evidence="1 2">
    <name type="scientific">Melia azedarach</name>
    <name type="common">Chinaberry tree</name>
    <dbReference type="NCBI Taxonomy" id="155640"/>
    <lineage>
        <taxon>Eukaryota</taxon>
        <taxon>Viridiplantae</taxon>
        <taxon>Streptophyta</taxon>
        <taxon>Embryophyta</taxon>
        <taxon>Tracheophyta</taxon>
        <taxon>Spermatophyta</taxon>
        <taxon>Magnoliopsida</taxon>
        <taxon>eudicotyledons</taxon>
        <taxon>Gunneridae</taxon>
        <taxon>Pentapetalae</taxon>
        <taxon>rosids</taxon>
        <taxon>malvids</taxon>
        <taxon>Sapindales</taxon>
        <taxon>Meliaceae</taxon>
        <taxon>Melia</taxon>
    </lineage>
</organism>